<keyword evidence="3" id="KW-0028">Amino-acid biosynthesis</keyword>
<dbReference type="NCBIfam" id="TIGR01704">
    <property type="entry name" value="MTA_SAH-Nsdase"/>
    <property type="match status" value="1"/>
</dbReference>
<dbReference type="UniPathway" id="UPA00904">
    <property type="reaction ID" value="UER00871"/>
</dbReference>
<dbReference type="RefSeq" id="WP_039253427.1">
    <property type="nucleotide sequence ID" value="NZ_JENJ01000011.1"/>
</dbReference>
<protein>
    <recommendedName>
        <fullName evidence="2">adenosylhomocysteine nucleosidase</fullName>
        <ecNumber evidence="2">3.2.2.9</ecNumber>
    </recommendedName>
</protein>
<evidence type="ECO:0000256" key="4">
    <source>
        <dbReference type="ARBA" id="ARBA00022801"/>
    </source>
</evidence>
<feature type="domain" description="Nucleoside phosphorylase" evidence="6">
    <location>
        <begin position="3"/>
        <end position="228"/>
    </location>
</feature>
<dbReference type="Pfam" id="PF01048">
    <property type="entry name" value="PNP_UDP_1"/>
    <property type="match status" value="1"/>
</dbReference>
<keyword evidence="5" id="KW-0486">Methionine biosynthesis</keyword>
<dbReference type="EMBL" id="JENJ01000011">
    <property type="protein sequence ID" value="KGM97366.1"/>
    <property type="molecule type" value="Genomic_DNA"/>
</dbReference>
<dbReference type="GO" id="GO:0005829">
    <property type="term" value="C:cytosol"/>
    <property type="evidence" value="ECO:0007669"/>
    <property type="project" value="TreeGrafter"/>
</dbReference>
<dbReference type="InterPro" id="IPR000845">
    <property type="entry name" value="Nucleoside_phosphorylase_d"/>
</dbReference>
<sequence>MIIGIIGAMDEEVSILLENIELKDRKTKANMEFNYGKLWGKDAVVVRSGIGKVNAAVCAQILVDDYRVDKVINVGVAGGIGKDIMPGDVVIADTLVQHDMDTTVFGDELGQIPRLDVYDFKCDKYLIELARKACEKSTEHKSFVGRIVSGDQFIANAQKIKWLNERFSAIACEMEGASIAQVCHLNSIPFVVIRSISDNANNGAHIDYEKFIPIGVKNSTNILKGILENI</sequence>
<dbReference type="InterPro" id="IPR010049">
    <property type="entry name" value="MTA_SAH_Nsdase"/>
</dbReference>
<evidence type="ECO:0000313" key="8">
    <source>
        <dbReference type="Proteomes" id="UP000030012"/>
    </source>
</evidence>
<dbReference type="Proteomes" id="UP000030012">
    <property type="component" value="Unassembled WGS sequence"/>
</dbReference>
<keyword evidence="4" id="KW-0378">Hydrolase</keyword>
<dbReference type="PANTHER" id="PTHR46832:SF1">
    <property type="entry name" value="5'-METHYLTHIOADENOSINE_S-ADENOSYLHOMOCYSTEINE NUCLEOSIDASE"/>
    <property type="match status" value="1"/>
</dbReference>
<dbReference type="GO" id="GO:0009164">
    <property type="term" value="P:nucleoside catabolic process"/>
    <property type="evidence" value="ECO:0007669"/>
    <property type="project" value="InterPro"/>
</dbReference>
<reference evidence="7 8" key="1">
    <citation type="submission" date="2014-01" db="EMBL/GenBank/DDBJ databases">
        <title>Plasmidome dynamics in the species complex Clostridium novyi sensu lato converts strains of independent lineages into distinctly different pathogens.</title>
        <authorList>
            <person name="Skarin H."/>
            <person name="Segerman B."/>
        </authorList>
    </citation>
    <scope>NUCLEOTIDE SEQUENCE [LARGE SCALE GENOMIC DNA]</scope>
    <source>
        <strain evidence="7 8">4552</strain>
    </source>
</reference>
<comment type="pathway">
    <text evidence="1">Amino-acid biosynthesis; L-methionine biosynthesis via salvage pathway; S-methyl-5-thio-alpha-D-ribose 1-phosphate from S-methyl-5'-thioadenosine (hydrolase route): step 1/2.</text>
</comment>
<dbReference type="GO" id="GO:0019284">
    <property type="term" value="P:L-methionine salvage from S-adenosylmethionine"/>
    <property type="evidence" value="ECO:0007669"/>
    <property type="project" value="TreeGrafter"/>
</dbReference>
<dbReference type="SUPFAM" id="SSF53167">
    <property type="entry name" value="Purine and uridine phosphorylases"/>
    <property type="match status" value="1"/>
</dbReference>
<dbReference type="CDD" id="cd09008">
    <property type="entry name" value="MTAN"/>
    <property type="match status" value="1"/>
</dbReference>
<evidence type="ECO:0000256" key="3">
    <source>
        <dbReference type="ARBA" id="ARBA00022605"/>
    </source>
</evidence>
<evidence type="ECO:0000256" key="2">
    <source>
        <dbReference type="ARBA" id="ARBA00011974"/>
    </source>
</evidence>
<dbReference type="GO" id="GO:0019509">
    <property type="term" value="P:L-methionine salvage from methylthioadenosine"/>
    <property type="evidence" value="ECO:0007669"/>
    <property type="project" value="UniProtKB-UniPathway"/>
</dbReference>
<dbReference type="AlphaFoldDB" id="A0A0A0IAM9"/>
<evidence type="ECO:0000259" key="6">
    <source>
        <dbReference type="Pfam" id="PF01048"/>
    </source>
</evidence>
<dbReference type="GO" id="GO:0008782">
    <property type="term" value="F:adenosylhomocysteine nucleosidase activity"/>
    <property type="evidence" value="ECO:0007669"/>
    <property type="project" value="UniProtKB-EC"/>
</dbReference>
<name>A0A0A0IAM9_CLONO</name>
<dbReference type="OrthoDB" id="9792278at2"/>
<organism evidence="7 8">
    <name type="scientific">Clostridium novyi A str. 4552</name>
    <dbReference type="NCBI Taxonomy" id="1444289"/>
    <lineage>
        <taxon>Bacteria</taxon>
        <taxon>Bacillati</taxon>
        <taxon>Bacillota</taxon>
        <taxon>Clostridia</taxon>
        <taxon>Eubacteriales</taxon>
        <taxon>Clostridiaceae</taxon>
        <taxon>Clostridium</taxon>
    </lineage>
</organism>
<dbReference type="GO" id="GO:0008930">
    <property type="term" value="F:methylthioadenosine nucleosidase activity"/>
    <property type="evidence" value="ECO:0007669"/>
    <property type="project" value="InterPro"/>
</dbReference>
<dbReference type="Gene3D" id="3.40.50.1580">
    <property type="entry name" value="Nucleoside phosphorylase domain"/>
    <property type="match status" value="1"/>
</dbReference>
<dbReference type="NCBIfam" id="NF004079">
    <property type="entry name" value="PRK05584.1"/>
    <property type="match status" value="1"/>
</dbReference>
<evidence type="ECO:0000256" key="1">
    <source>
        <dbReference type="ARBA" id="ARBA00004945"/>
    </source>
</evidence>
<comment type="caution">
    <text evidence="7">The sequence shown here is derived from an EMBL/GenBank/DDBJ whole genome shotgun (WGS) entry which is preliminary data.</text>
</comment>
<gene>
    <name evidence="7" type="ORF">Z968_03625</name>
</gene>
<evidence type="ECO:0000256" key="5">
    <source>
        <dbReference type="ARBA" id="ARBA00023167"/>
    </source>
</evidence>
<accession>A0A0A0IAM9</accession>
<dbReference type="EC" id="3.2.2.9" evidence="2"/>
<dbReference type="PANTHER" id="PTHR46832">
    <property type="entry name" value="5'-METHYLTHIOADENOSINE/S-ADENOSYLHOMOCYSTEINE NUCLEOSIDASE"/>
    <property type="match status" value="1"/>
</dbReference>
<evidence type="ECO:0000313" key="7">
    <source>
        <dbReference type="EMBL" id="KGM97366.1"/>
    </source>
</evidence>
<dbReference type="InterPro" id="IPR035994">
    <property type="entry name" value="Nucleoside_phosphorylase_sf"/>
</dbReference>
<proteinExistence type="predicted"/>